<protein>
    <submittedName>
        <fullName evidence="2">Uncharacterized protein</fullName>
    </submittedName>
</protein>
<keyword evidence="3" id="KW-1185">Reference proteome</keyword>
<sequence>MDRSASFSTLGSSGDARHALAKTDIIKPAQTVATAEKQMISSHDEDKESSICQTPQVKADW</sequence>
<feature type="compositionally biased region" description="Polar residues" evidence="1">
    <location>
        <begin position="50"/>
        <end position="61"/>
    </location>
</feature>
<organism evidence="2 3">
    <name type="scientific">Liparis tanakae</name>
    <name type="common">Tanaka's snailfish</name>
    <dbReference type="NCBI Taxonomy" id="230148"/>
    <lineage>
        <taxon>Eukaryota</taxon>
        <taxon>Metazoa</taxon>
        <taxon>Chordata</taxon>
        <taxon>Craniata</taxon>
        <taxon>Vertebrata</taxon>
        <taxon>Euteleostomi</taxon>
        <taxon>Actinopterygii</taxon>
        <taxon>Neopterygii</taxon>
        <taxon>Teleostei</taxon>
        <taxon>Neoteleostei</taxon>
        <taxon>Acanthomorphata</taxon>
        <taxon>Eupercaria</taxon>
        <taxon>Perciformes</taxon>
        <taxon>Cottioidei</taxon>
        <taxon>Cottales</taxon>
        <taxon>Liparidae</taxon>
        <taxon>Liparis</taxon>
    </lineage>
</organism>
<evidence type="ECO:0000313" key="3">
    <source>
        <dbReference type="Proteomes" id="UP000314294"/>
    </source>
</evidence>
<feature type="region of interest" description="Disordered" evidence="1">
    <location>
        <begin position="36"/>
        <end position="61"/>
    </location>
</feature>
<dbReference type="EMBL" id="SRLO01024679">
    <property type="protein sequence ID" value="TNN22010.1"/>
    <property type="molecule type" value="Genomic_DNA"/>
</dbReference>
<reference evidence="2 3" key="1">
    <citation type="submission" date="2019-03" db="EMBL/GenBank/DDBJ databases">
        <title>First draft genome of Liparis tanakae, snailfish: a comprehensive survey of snailfish specific genes.</title>
        <authorList>
            <person name="Kim W."/>
            <person name="Song I."/>
            <person name="Jeong J.-H."/>
            <person name="Kim D."/>
            <person name="Kim S."/>
            <person name="Ryu S."/>
            <person name="Song J.Y."/>
            <person name="Lee S.K."/>
        </authorList>
    </citation>
    <scope>NUCLEOTIDE SEQUENCE [LARGE SCALE GENOMIC DNA]</scope>
    <source>
        <tissue evidence="2">Muscle</tissue>
    </source>
</reference>
<dbReference type="AlphaFoldDB" id="A0A4Z2E0J6"/>
<comment type="caution">
    <text evidence="2">The sequence shown here is derived from an EMBL/GenBank/DDBJ whole genome shotgun (WGS) entry which is preliminary data.</text>
</comment>
<evidence type="ECO:0000256" key="1">
    <source>
        <dbReference type="SAM" id="MobiDB-lite"/>
    </source>
</evidence>
<accession>A0A4Z2E0J6</accession>
<proteinExistence type="predicted"/>
<evidence type="ECO:0000313" key="2">
    <source>
        <dbReference type="EMBL" id="TNN22010.1"/>
    </source>
</evidence>
<name>A0A4Z2E0J6_9TELE</name>
<gene>
    <name evidence="2" type="ORF">EYF80_067878</name>
</gene>
<dbReference type="Proteomes" id="UP000314294">
    <property type="component" value="Unassembled WGS sequence"/>
</dbReference>